<organism evidence="10 11">
    <name type="scientific">Aphanothece hegewaldii CCALA 016</name>
    <dbReference type="NCBI Taxonomy" id="2107694"/>
    <lineage>
        <taxon>Bacteria</taxon>
        <taxon>Bacillati</taxon>
        <taxon>Cyanobacteriota</taxon>
        <taxon>Cyanophyceae</taxon>
        <taxon>Oscillatoriophycideae</taxon>
        <taxon>Chroococcales</taxon>
        <taxon>Aphanothecaceae</taxon>
        <taxon>Aphanothece</taxon>
    </lineage>
</organism>
<name>A0A2T1LUK6_9CHRO</name>
<dbReference type="Pfam" id="PF00672">
    <property type="entry name" value="HAMP"/>
    <property type="match status" value="2"/>
</dbReference>
<dbReference type="PANTHER" id="PTHR32089:SF114">
    <property type="entry name" value="METHYL-ACCEPTING CHEMOTAXIS PROTEIN MCPB"/>
    <property type="match status" value="1"/>
</dbReference>
<feature type="transmembrane region" description="Helical" evidence="6">
    <location>
        <begin position="39"/>
        <end position="59"/>
    </location>
</feature>
<keyword evidence="6" id="KW-0472">Membrane</keyword>
<dbReference type="RefSeq" id="WP_106458110.1">
    <property type="nucleotide sequence ID" value="NZ_PXOH01000021.1"/>
</dbReference>
<accession>A0A2T1LUK6</accession>
<dbReference type="SMART" id="SM00283">
    <property type="entry name" value="MA"/>
    <property type="match status" value="1"/>
</dbReference>
<dbReference type="AlphaFoldDB" id="A0A2T1LUK6"/>
<dbReference type="Pfam" id="PF00015">
    <property type="entry name" value="MCPsignal"/>
    <property type="match status" value="1"/>
</dbReference>
<feature type="domain" description="HAMP" evidence="9">
    <location>
        <begin position="368"/>
        <end position="420"/>
    </location>
</feature>
<dbReference type="InterPro" id="IPR029016">
    <property type="entry name" value="GAF-like_dom_sf"/>
</dbReference>
<evidence type="ECO:0000256" key="4">
    <source>
        <dbReference type="SAM" id="Coils"/>
    </source>
</evidence>
<evidence type="ECO:0000256" key="2">
    <source>
        <dbReference type="ARBA" id="ARBA00029447"/>
    </source>
</evidence>
<dbReference type="GO" id="GO:0007165">
    <property type="term" value="P:signal transduction"/>
    <property type="evidence" value="ECO:0007669"/>
    <property type="project" value="UniProtKB-KW"/>
</dbReference>
<evidence type="ECO:0000256" key="3">
    <source>
        <dbReference type="PROSITE-ProRule" id="PRU00284"/>
    </source>
</evidence>
<reference evidence="10 11" key="2">
    <citation type="submission" date="2018-03" db="EMBL/GenBank/DDBJ databases">
        <authorList>
            <person name="Keele B.F."/>
        </authorList>
    </citation>
    <scope>NUCLEOTIDE SEQUENCE [LARGE SCALE GENOMIC DNA]</scope>
    <source>
        <strain evidence="10 11">CCALA 016</strain>
    </source>
</reference>
<feature type="coiled-coil region" evidence="4">
    <location>
        <begin position="764"/>
        <end position="791"/>
    </location>
</feature>
<feature type="domain" description="Phytochrome chromophore attachment site" evidence="7">
    <location>
        <begin position="445"/>
        <end position="581"/>
    </location>
</feature>
<dbReference type="SUPFAM" id="SSF55781">
    <property type="entry name" value="GAF domain-like"/>
    <property type="match status" value="2"/>
</dbReference>
<dbReference type="Gene3D" id="1.10.287.950">
    <property type="entry name" value="Methyl-accepting chemotaxis protein"/>
    <property type="match status" value="1"/>
</dbReference>
<dbReference type="PROSITE" id="PS50111">
    <property type="entry name" value="CHEMOTAXIS_TRANSDUC_2"/>
    <property type="match status" value="1"/>
</dbReference>
<comment type="caution">
    <text evidence="10">The sequence shown here is derived from an EMBL/GenBank/DDBJ whole genome shotgun (WGS) entry which is preliminary data.</text>
</comment>
<feature type="transmembrane region" description="Helical" evidence="6">
    <location>
        <begin position="345"/>
        <end position="366"/>
    </location>
</feature>
<dbReference type="InterPro" id="IPR003660">
    <property type="entry name" value="HAMP_dom"/>
</dbReference>
<dbReference type="SMART" id="SM00065">
    <property type="entry name" value="GAF"/>
    <property type="match status" value="2"/>
</dbReference>
<dbReference type="SMART" id="SM00304">
    <property type="entry name" value="HAMP"/>
    <property type="match status" value="2"/>
</dbReference>
<evidence type="ECO:0000313" key="11">
    <source>
        <dbReference type="Proteomes" id="UP000239001"/>
    </source>
</evidence>
<keyword evidence="4" id="KW-0175">Coiled coil</keyword>
<keyword evidence="6" id="KW-1133">Transmembrane helix</keyword>
<feature type="region of interest" description="Disordered" evidence="5">
    <location>
        <begin position="1"/>
        <end position="20"/>
    </location>
</feature>
<sequence>MNISKPQSHPTRFPDKSKPANHSLLQQFHDLPITRKTQLITLLVFLSLAGIPLLGWKVLDSSLRSQLQNQIKSQLAVTELNYNNQIETMEYSFAAVANNPTVIEAAKYNANGQTLPPNLQQNLKEILRQELKIQNIDYATLVGKNLKIIANGNKSDRTSEKFNPNQLVSKVLKQPKQLSTSEILQAREWQKENPERAKALANQDALIRYTLTPVKGEDNKIIGVLVAGNIVNGKEEIVKKTLNTYTDEGYSAVYQRYGSGKFALATSLEKNEMRSSNTNIPLVDQSLLNQAVAAKGKVVSGTEKIGKHTYTVAAKALPNSKGETVAVLVYGDPEIALKRIINASLLTQGLLSGLMLCLVPLLAWGISQAITRPIKRLQQVTAEFAAGNYQARANIDSSDEVGQLASNFNEMANNIQQHNQYLEEQAEMFRFLSRLSLPEQLDETSLDKLFTQALKEARQIIGASRILIYQIYRDGQGSVTHEALASPWASTLTKRIDDPCIPEEIIAGYRQDRLIVMPNVANLKLHPAHTRLLQQLQVKSSVILPVMNEEDLFGLLIVHQCDAPKEWQETEINFLKQLSNHLQVILERVNSRRRNSLNTRLSERLKDITRKIVRSQENEELFQTVVSECRRAMQVDRLIVYRFDANWVGTVIAESVESRFPVALNARIGDPCFAERYVEKYRQGRVVATPNIYDAGLTNCHLQQLEPFAVKANLVTPIIFGNELFGLLIAHQCRSIKYWENAEIDFLSQIATQVGAALERSNLLEAQEKTAIEQRKAKEQLQQRAIELLLEVDPVRQGDLTIRATVTEDEIGTIADSYNAIVENLRRIVTQVQSTTHQLATTTNDSEQSISALSEQADQQVNEIESTVKRVESMMGAINEVTNNAQLALLAVKETLNTVEVSEEVMNQTVDGMMAIQETVTQTAEKVSHLGESSKKISKVVSLISRFAAQTHLLALKASIEAARAGEEGRGFAVIADEVRMLAAQSAEASAEIEAIVDSIQTETREVAATMETGTKQVAVGSQLLDETRRTLSQIMAANQQIGELVGAIASSAQQQSETGGSVRMTMNDVASISHQTLSYAQTVATSIEHLLQTTQTLSSSIGQFKI</sequence>
<keyword evidence="11" id="KW-1185">Reference proteome</keyword>
<dbReference type="Proteomes" id="UP000239001">
    <property type="component" value="Unassembled WGS sequence"/>
</dbReference>
<dbReference type="GO" id="GO:0016020">
    <property type="term" value="C:membrane"/>
    <property type="evidence" value="ECO:0007669"/>
    <property type="project" value="InterPro"/>
</dbReference>
<keyword evidence="6" id="KW-0812">Transmembrane</keyword>
<dbReference type="Pfam" id="PF01590">
    <property type="entry name" value="GAF"/>
    <property type="match status" value="2"/>
</dbReference>
<dbReference type="InterPro" id="IPR016132">
    <property type="entry name" value="Phyto_chromo_attachment"/>
</dbReference>
<evidence type="ECO:0000259" key="8">
    <source>
        <dbReference type="PROSITE" id="PS50111"/>
    </source>
</evidence>
<dbReference type="Gene3D" id="6.10.340.10">
    <property type="match status" value="1"/>
</dbReference>
<evidence type="ECO:0000256" key="1">
    <source>
        <dbReference type="ARBA" id="ARBA00023224"/>
    </source>
</evidence>
<keyword evidence="1 3" id="KW-0807">Transducer</keyword>
<dbReference type="PROSITE" id="PS50046">
    <property type="entry name" value="PHYTOCHROME_2"/>
    <property type="match status" value="2"/>
</dbReference>
<feature type="domain" description="HAMP" evidence="9">
    <location>
        <begin position="779"/>
        <end position="830"/>
    </location>
</feature>
<evidence type="ECO:0000313" key="10">
    <source>
        <dbReference type="EMBL" id="PSF35250.1"/>
    </source>
</evidence>
<protein>
    <submittedName>
        <fullName evidence="10">Chemotaxis protein</fullName>
    </submittedName>
</protein>
<dbReference type="InterPro" id="IPR003018">
    <property type="entry name" value="GAF"/>
</dbReference>
<proteinExistence type="inferred from homology"/>
<dbReference type="OrthoDB" id="419276at2"/>
<feature type="compositionally biased region" description="Polar residues" evidence="5">
    <location>
        <begin position="1"/>
        <end position="10"/>
    </location>
</feature>
<dbReference type="PANTHER" id="PTHR32089">
    <property type="entry name" value="METHYL-ACCEPTING CHEMOTAXIS PROTEIN MCPB"/>
    <property type="match status" value="1"/>
</dbReference>
<dbReference type="Gene3D" id="3.30.450.40">
    <property type="match status" value="2"/>
</dbReference>
<evidence type="ECO:0000259" key="9">
    <source>
        <dbReference type="PROSITE" id="PS50885"/>
    </source>
</evidence>
<gene>
    <name evidence="10" type="ORF">C7H19_16960</name>
</gene>
<reference evidence="10 11" key="1">
    <citation type="submission" date="2018-03" db="EMBL/GenBank/DDBJ databases">
        <title>The ancient ancestry and fast evolution of plastids.</title>
        <authorList>
            <person name="Moore K.R."/>
            <person name="Magnabosco C."/>
            <person name="Momper L."/>
            <person name="Gold D.A."/>
            <person name="Bosak T."/>
            <person name="Fournier G.P."/>
        </authorList>
    </citation>
    <scope>NUCLEOTIDE SEQUENCE [LARGE SCALE GENOMIC DNA]</scope>
    <source>
        <strain evidence="10 11">CCALA 016</strain>
    </source>
</reference>
<evidence type="ECO:0000256" key="6">
    <source>
        <dbReference type="SAM" id="Phobius"/>
    </source>
</evidence>
<dbReference type="SUPFAM" id="SSF158472">
    <property type="entry name" value="HAMP domain-like"/>
    <property type="match status" value="1"/>
</dbReference>
<evidence type="ECO:0000256" key="5">
    <source>
        <dbReference type="SAM" id="MobiDB-lite"/>
    </source>
</evidence>
<evidence type="ECO:0000259" key="7">
    <source>
        <dbReference type="PROSITE" id="PS50046"/>
    </source>
</evidence>
<dbReference type="PROSITE" id="PS50885">
    <property type="entry name" value="HAMP"/>
    <property type="match status" value="2"/>
</dbReference>
<feature type="domain" description="Phytochrome chromophore attachment site" evidence="7">
    <location>
        <begin position="617"/>
        <end position="753"/>
    </location>
</feature>
<dbReference type="EMBL" id="PXOH01000021">
    <property type="protein sequence ID" value="PSF35250.1"/>
    <property type="molecule type" value="Genomic_DNA"/>
</dbReference>
<comment type="similarity">
    <text evidence="2">Belongs to the methyl-accepting chemotaxis (MCP) protein family.</text>
</comment>
<dbReference type="SUPFAM" id="SSF58104">
    <property type="entry name" value="Methyl-accepting chemotaxis protein (MCP) signaling domain"/>
    <property type="match status" value="1"/>
</dbReference>
<feature type="domain" description="Methyl-accepting transducer" evidence="8">
    <location>
        <begin position="835"/>
        <end position="1071"/>
    </location>
</feature>
<dbReference type="CDD" id="cd06225">
    <property type="entry name" value="HAMP"/>
    <property type="match status" value="2"/>
</dbReference>
<dbReference type="InterPro" id="IPR004089">
    <property type="entry name" value="MCPsignal_dom"/>
</dbReference>